<dbReference type="Proteomes" id="UP000433876">
    <property type="component" value="Unassembled WGS sequence"/>
</dbReference>
<gene>
    <name evidence="2" type="ORF">SMACR_07605</name>
</gene>
<dbReference type="EMBL" id="NMPR01000017">
    <property type="protein sequence ID" value="KAA8634911.1"/>
    <property type="molecule type" value="Genomic_DNA"/>
</dbReference>
<keyword evidence="1" id="KW-0732">Signal</keyword>
<protein>
    <recommendedName>
        <fullName evidence="4">Fungal calcium binding protein domain-containing protein</fullName>
    </recommendedName>
</protein>
<sequence length="113" mass="11803">MQFTTITALTMTLALALPAIAAPSANPVAAPVEVTDITPRGTINEAEVFAFTPLASCSILSCISVISQAVCITDAIEADDYSGILKCAKKKELCGCAGCFKKLNGFLEKWGIC</sequence>
<evidence type="ECO:0000313" key="2">
    <source>
        <dbReference type="EMBL" id="KAA8634911.1"/>
    </source>
</evidence>
<feature type="chain" id="PRO_5035867107" description="Fungal calcium binding protein domain-containing protein" evidence="1">
    <location>
        <begin position="22"/>
        <end position="113"/>
    </location>
</feature>
<name>A0A8S9A268_SORMA</name>
<dbReference type="VEuPathDB" id="FungiDB:SMAC_07605"/>
<comment type="caution">
    <text evidence="2">The sequence shown here is derived from an EMBL/GenBank/DDBJ whole genome shotgun (WGS) entry which is preliminary data.</text>
</comment>
<reference evidence="2 3" key="1">
    <citation type="submission" date="2017-07" db="EMBL/GenBank/DDBJ databases">
        <title>Genome sequence of the Sordaria macrospora wild type strain R19027.</title>
        <authorList>
            <person name="Nowrousian M."/>
            <person name="Teichert I."/>
            <person name="Kueck U."/>
        </authorList>
    </citation>
    <scope>NUCLEOTIDE SEQUENCE [LARGE SCALE GENOMIC DNA]</scope>
    <source>
        <strain evidence="2 3">R19027</strain>
        <tissue evidence="2">Mycelium</tissue>
    </source>
</reference>
<evidence type="ECO:0000256" key="1">
    <source>
        <dbReference type="SAM" id="SignalP"/>
    </source>
</evidence>
<dbReference type="OMA" id="VEHDICP"/>
<organism evidence="2 3">
    <name type="scientific">Sordaria macrospora</name>
    <dbReference type="NCBI Taxonomy" id="5147"/>
    <lineage>
        <taxon>Eukaryota</taxon>
        <taxon>Fungi</taxon>
        <taxon>Dikarya</taxon>
        <taxon>Ascomycota</taxon>
        <taxon>Pezizomycotina</taxon>
        <taxon>Sordariomycetes</taxon>
        <taxon>Sordariomycetidae</taxon>
        <taxon>Sordariales</taxon>
        <taxon>Sordariaceae</taxon>
        <taxon>Sordaria</taxon>
    </lineage>
</organism>
<evidence type="ECO:0000313" key="3">
    <source>
        <dbReference type="Proteomes" id="UP000433876"/>
    </source>
</evidence>
<dbReference type="AlphaFoldDB" id="A0A8S9A268"/>
<feature type="signal peptide" evidence="1">
    <location>
        <begin position="1"/>
        <end position="21"/>
    </location>
</feature>
<accession>A0A8S9A268</accession>
<evidence type="ECO:0008006" key="4">
    <source>
        <dbReference type="Google" id="ProtNLM"/>
    </source>
</evidence>
<proteinExistence type="predicted"/>